<dbReference type="RefSeq" id="WP_097554701.1">
    <property type="nucleotide sequence ID" value="NZ_PCMW01000081.1"/>
</dbReference>
<reference evidence="1 2" key="1">
    <citation type="submission" date="2017-09" db="EMBL/GenBank/DDBJ databases">
        <title>Whole genomes of Flavobacteriaceae.</title>
        <authorList>
            <person name="Stine C."/>
            <person name="Li C."/>
            <person name="Tadesse D."/>
        </authorList>
    </citation>
    <scope>NUCLEOTIDE SEQUENCE [LARGE SCALE GENOMIC DNA]</scope>
    <source>
        <strain evidence="1 2">ATCC 35036</strain>
    </source>
</reference>
<dbReference type="OrthoDB" id="1258790at2"/>
<dbReference type="Proteomes" id="UP000220828">
    <property type="component" value="Unassembled WGS sequence"/>
</dbReference>
<protein>
    <submittedName>
        <fullName evidence="1">Uncharacterized protein</fullName>
    </submittedName>
</protein>
<name>A0A2H3KGD3_9FLAO</name>
<proteinExistence type="predicted"/>
<evidence type="ECO:0000313" key="2">
    <source>
        <dbReference type="Proteomes" id="UP000220828"/>
    </source>
</evidence>
<comment type="caution">
    <text evidence="1">The sequence shown here is derived from an EMBL/GenBank/DDBJ whole genome shotgun (WGS) entry which is preliminary data.</text>
</comment>
<organism evidence="1 2">
    <name type="scientific">Flavobacterium branchiophilum</name>
    <dbReference type="NCBI Taxonomy" id="55197"/>
    <lineage>
        <taxon>Bacteria</taxon>
        <taxon>Pseudomonadati</taxon>
        <taxon>Bacteroidota</taxon>
        <taxon>Flavobacteriia</taxon>
        <taxon>Flavobacteriales</taxon>
        <taxon>Flavobacteriaceae</taxon>
        <taxon>Flavobacterium</taxon>
    </lineage>
</organism>
<evidence type="ECO:0000313" key="1">
    <source>
        <dbReference type="EMBL" id="PDS22685.1"/>
    </source>
</evidence>
<dbReference type="AlphaFoldDB" id="A0A2H3KGD3"/>
<dbReference type="EMBL" id="PCMW01000081">
    <property type="protein sequence ID" value="PDS22685.1"/>
    <property type="molecule type" value="Genomic_DNA"/>
</dbReference>
<accession>A0A2H3KGD3</accession>
<gene>
    <name evidence="1" type="ORF">B0A77_12830</name>
</gene>
<sequence>MKNNLLLDFIFSGEFGLIDLSFINFLLNDYREIRFDYPEISTDFKFENIIKVLNSNDYVDLAISIDGLFMEDINIKDVFVNLGLNNNKIELFLFFDITDVELESISTKERLFFLNTWAVKFNEKYNFNYFVCKMDNGNENEYFFDSHGIGSLLV</sequence>